<evidence type="ECO:0000256" key="1">
    <source>
        <dbReference type="SAM" id="MobiDB-lite"/>
    </source>
</evidence>
<keyword evidence="3" id="KW-1185">Reference proteome</keyword>
<dbReference type="Proteomes" id="UP000612585">
    <property type="component" value="Unassembled WGS sequence"/>
</dbReference>
<sequence>MIDIGSAGAGEKIRTAYCGIGSSSVSHPILPDAVIRLFGGMGVCCTRGMDRSPREDKTRDYERQSVSAARHGLRKQRHRIKTAAHRRYRRAESVALAQAETLSDDRNADDVEARIGTTRRERDHYRGSPPTLADHVTDRLVERFLDMVDTFSAGPYRPETQGPRTDEALTGITRERPGGRATPWFTRTTLDLDDLLPEPVFPGRRWAQRNTERRREWFAAFLADRPGWEARLVRWLADRAP</sequence>
<proteinExistence type="predicted"/>
<feature type="compositionally biased region" description="Basic and acidic residues" evidence="1">
    <location>
        <begin position="49"/>
        <end position="63"/>
    </location>
</feature>
<reference evidence="2" key="1">
    <citation type="submission" date="2021-01" db="EMBL/GenBank/DDBJ databases">
        <title>Whole genome shotgun sequence of Virgisporangium aurantiacum NBRC 16421.</title>
        <authorList>
            <person name="Komaki H."/>
            <person name="Tamura T."/>
        </authorList>
    </citation>
    <scope>NUCLEOTIDE SEQUENCE</scope>
    <source>
        <strain evidence="2">NBRC 16421</strain>
    </source>
</reference>
<name>A0A8J4DYI3_9ACTN</name>
<comment type="caution">
    <text evidence="2">The sequence shown here is derived from an EMBL/GenBank/DDBJ whole genome shotgun (WGS) entry which is preliminary data.</text>
</comment>
<gene>
    <name evidence="2" type="ORF">Vau01_021870</name>
</gene>
<evidence type="ECO:0000313" key="3">
    <source>
        <dbReference type="Proteomes" id="UP000612585"/>
    </source>
</evidence>
<accession>A0A8J4DYI3</accession>
<feature type="region of interest" description="Disordered" evidence="1">
    <location>
        <begin position="49"/>
        <end position="77"/>
    </location>
</feature>
<dbReference type="EMBL" id="BOPG01000012">
    <property type="protein sequence ID" value="GIJ54671.1"/>
    <property type="molecule type" value="Genomic_DNA"/>
</dbReference>
<evidence type="ECO:0000313" key="2">
    <source>
        <dbReference type="EMBL" id="GIJ54671.1"/>
    </source>
</evidence>
<dbReference type="AlphaFoldDB" id="A0A8J4DYI3"/>
<protein>
    <submittedName>
        <fullName evidence="2">Uncharacterized protein</fullName>
    </submittedName>
</protein>
<organism evidence="2 3">
    <name type="scientific">Virgisporangium aurantiacum</name>
    <dbReference type="NCBI Taxonomy" id="175570"/>
    <lineage>
        <taxon>Bacteria</taxon>
        <taxon>Bacillati</taxon>
        <taxon>Actinomycetota</taxon>
        <taxon>Actinomycetes</taxon>
        <taxon>Micromonosporales</taxon>
        <taxon>Micromonosporaceae</taxon>
        <taxon>Virgisporangium</taxon>
    </lineage>
</organism>